<dbReference type="EMBL" id="FUYV01000004">
    <property type="protein sequence ID" value="SKB64146.1"/>
    <property type="molecule type" value="Genomic_DNA"/>
</dbReference>
<evidence type="ECO:0000256" key="4">
    <source>
        <dbReference type="PIRSR" id="PIRSR606710-1"/>
    </source>
</evidence>
<dbReference type="SUPFAM" id="SSF49899">
    <property type="entry name" value="Concanavalin A-like lectins/glucanases"/>
    <property type="match status" value="1"/>
</dbReference>
<sequence length="582" mass="66051">MKSYLFIIGVIFLFSCSKNSTIKVNPGEAYFEYVKYTGNDPYYDQHPLGEGQFYNPILPGFYPDPSICQKGDDYYLVNSTFSFFPGVPIFHSTDLVNWTQLGHVLDRPSQFNNDSLPVSAGIFAPQISYNPHNDTFYMITTYVRGGGNFYVTAKDPAGPWSDPVWLPEVPDIDPSIFFDDDGRAYITNNQDPEGGSTYVGHKATWIQEFDWKNNKTVGPRKMIRDGGHDLAEKPVWIEAPHIFKLHGYYYLTTAEGGTSIHHSQVIFRSKDIWGPYETNPNNPILTQRHLPADREFPVTNVGHADYVQTSEGDWYAVFLGCRPYTVNNEYNIGRETFLLPFNWDNEWPEFLPMDATIPLTLDKPNLENKLPSDKPVMGNGNFSWTEDFIGGELAFDWVFLRTLREKWYTLEEGKPGITIKLRDVNIRELKQPSFLARRQQHHNMSIETKLAFNPQNEQELAGLVLFQNEAYHLTLGVTLIDGKTHVVVQNAKEDPSIVRNMSGDNFDGTVEKVILAQKDISDHYNGEILLRASMKDGEFSFEANSNGTWEKLADGIDATYLSTEKAGGFIGTMMGLYASSNE</sequence>
<dbReference type="SUPFAM" id="SSF75005">
    <property type="entry name" value="Arabinanase/levansucrase/invertase"/>
    <property type="match status" value="1"/>
</dbReference>
<feature type="site" description="Important for catalytic activity, responsible for pKa modulation of the active site Glu and correct orientation of both the proton donor and substrate" evidence="5">
    <location>
        <position position="173"/>
    </location>
</feature>
<dbReference type="InterPro" id="IPR023296">
    <property type="entry name" value="Glyco_hydro_beta-prop_sf"/>
</dbReference>
<evidence type="ECO:0000259" key="7">
    <source>
        <dbReference type="Pfam" id="PF17851"/>
    </source>
</evidence>
<reference evidence="9" key="1">
    <citation type="submission" date="2017-02" db="EMBL/GenBank/DDBJ databases">
        <authorList>
            <person name="Varghese N."/>
            <person name="Submissions S."/>
        </authorList>
    </citation>
    <scope>NUCLEOTIDE SEQUENCE [LARGE SCALE GENOMIC DNA]</scope>
    <source>
        <strain evidence="9">DSM 24412</strain>
    </source>
</reference>
<evidence type="ECO:0000313" key="8">
    <source>
        <dbReference type="EMBL" id="SKB64146.1"/>
    </source>
</evidence>
<proteinExistence type="inferred from homology"/>
<dbReference type="STRING" id="889453.SAMN03080601_00906"/>
<dbReference type="PANTHER" id="PTHR42812">
    <property type="entry name" value="BETA-XYLOSIDASE"/>
    <property type="match status" value="1"/>
</dbReference>
<feature type="active site" description="Proton acceptor" evidence="4">
    <location>
        <position position="64"/>
    </location>
</feature>
<dbReference type="Proteomes" id="UP000191055">
    <property type="component" value="Unassembled WGS sequence"/>
</dbReference>
<protein>
    <submittedName>
        <fullName evidence="8">Alpha-N-arabinofuranosidase</fullName>
    </submittedName>
</protein>
<dbReference type="PANTHER" id="PTHR42812:SF12">
    <property type="entry name" value="BETA-XYLOSIDASE-RELATED"/>
    <property type="match status" value="1"/>
</dbReference>
<keyword evidence="3 6" id="KW-0326">Glycosidase</keyword>
<dbReference type="OrthoDB" id="9801455at2"/>
<dbReference type="CDD" id="cd18617">
    <property type="entry name" value="GH43_XynB-like"/>
    <property type="match status" value="1"/>
</dbReference>
<dbReference type="Gene3D" id="2.60.120.200">
    <property type="match status" value="1"/>
</dbReference>
<dbReference type="InterPro" id="IPR051795">
    <property type="entry name" value="Glycosyl_Hydrlase_43"/>
</dbReference>
<comment type="similarity">
    <text evidence="1 6">Belongs to the glycosyl hydrolase 43 family.</text>
</comment>
<name>A0A1T5CXT7_9BACT</name>
<dbReference type="GO" id="GO:0005975">
    <property type="term" value="P:carbohydrate metabolic process"/>
    <property type="evidence" value="ECO:0007669"/>
    <property type="project" value="InterPro"/>
</dbReference>
<evidence type="ECO:0000313" key="9">
    <source>
        <dbReference type="Proteomes" id="UP000191055"/>
    </source>
</evidence>
<evidence type="ECO:0000256" key="6">
    <source>
        <dbReference type="RuleBase" id="RU361187"/>
    </source>
</evidence>
<organism evidence="8 9">
    <name type="scientific">Alkalitalea saponilacus</name>
    <dbReference type="NCBI Taxonomy" id="889453"/>
    <lineage>
        <taxon>Bacteria</taxon>
        <taxon>Pseudomonadati</taxon>
        <taxon>Bacteroidota</taxon>
        <taxon>Bacteroidia</taxon>
        <taxon>Marinilabiliales</taxon>
        <taxon>Marinilabiliaceae</taxon>
        <taxon>Alkalitalea</taxon>
    </lineage>
</organism>
<dbReference type="Gene3D" id="2.115.10.20">
    <property type="entry name" value="Glycosyl hydrolase domain, family 43"/>
    <property type="match status" value="1"/>
</dbReference>
<dbReference type="GO" id="GO:0004553">
    <property type="term" value="F:hydrolase activity, hydrolyzing O-glycosyl compounds"/>
    <property type="evidence" value="ECO:0007669"/>
    <property type="project" value="InterPro"/>
</dbReference>
<accession>A0A1T5CXT7</accession>
<dbReference type="Pfam" id="PF04616">
    <property type="entry name" value="Glyco_hydro_43"/>
    <property type="match status" value="1"/>
</dbReference>
<dbReference type="PROSITE" id="PS51257">
    <property type="entry name" value="PROKAR_LIPOPROTEIN"/>
    <property type="match status" value="1"/>
</dbReference>
<evidence type="ECO:0000256" key="5">
    <source>
        <dbReference type="PIRSR" id="PIRSR606710-2"/>
    </source>
</evidence>
<evidence type="ECO:0000256" key="1">
    <source>
        <dbReference type="ARBA" id="ARBA00009865"/>
    </source>
</evidence>
<dbReference type="InterPro" id="IPR041542">
    <property type="entry name" value="GH43_C2"/>
</dbReference>
<dbReference type="InterPro" id="IPR006710">
    <property type="entry name" value="Glyco_hydro_43"/>
</dbReference>
<gene>
    <name evidence="8" type="ORF">SAMN03080601_00906</name>
</gene>
<dbReference type="InterPro" id="IPR013320">
    <property type="entry name" value="ConA-like_dom_sf"/>
</dbReference>
<evidence type="ECO:0000256" key="2">
    <source>
        <dbReference type="ARBA" id="ARBA00022801"/>
    </source>
</evidence>
<keyword evidence="9" id="KW-1185">Reference proteome</keyword>
<feature type="domain" description="Beta-xylosidase C-terminal Concanavalin A-like" evidence="7">
    <location>
        <begin position="386"/>
        <end position="581"/>
    </location>
</feature>
<dbReference type="Pfam" id="PF17851">
    <property type="entry name" value="GH43_C2"/>
    <property type="match status" value="1"/>
</dbReference>
<dbReference type="KEGG" id="asx:CDL62_15875"/>
<dbReference type="AlphaFoldDB" id="A0A1T5CXT7"/>
<feature type="active site" description="Proton donor" evidence="4">
    <location>
        <position position="238"/>
    </location>
</feature>
<dbReference type="RefSeq" id="WP_079556693.1">
    <property type="nucleotide sequence ID" value="NZ_CP021904.1"/>
</dbReference>
<evidence type="ECO:0000256" key="3">
    <source>
        <dbReference type="ARBA" id="ARBA00023295"/>
    </source>
</evidence>
<keyword evidence="2 6" id="KW-0378">Hydrolase</keyword>